<evidence type="ECO:0000256" key="1">
    <source>
        <dbReference type="ARBA" id="ARBA00004561"/>
    </source>
</evidence>
<dbReference type="Pfam" id="PF00419">
    <property type="entry name" value="Fimbrial"/>
    <property type="match status" value="1"/>
</dbReference>
<proteinExistence type="inferred from homology"/>
<evidence type="ECO:0000313" key="8">
    <source>
        <dbReference type="Proteomes" id="UP001306592"/>
    </source>
</evidence>
<dbReference type="PANTHER" id="PTHR33420">
    <property type="entry name" value="FIMBRIAL SUBUNIT ELFA-RELATED"/>
    <property type="match status" value="1"/>
</dbReference>
<keyword evidence="3 5" id="KW-0732">Signal</keyword>
<name>A0ABU8DLI3_ERWAP</name>
<dbReference type="InterPro" id="IPR000259">
    <property type="entry name" value="Adhesion_dom_fimbrial"/>
</dbReference>
<evidence type="ECO:0000256" key="2">
    <source>
        <dbReference type="ARBA" id="ARBA00006671"/>
    </source>
</evidence>
<feature type="chain" id="PRO_5045962797" evidence="5">
    <location>
        <begin position="37"/>
        <end position="207"/>
    </location>
</feature>
<dbReference type="RefSeq" id="WP_336203452.1">
    <property type="nucleotide sequence ID" value="NZ_CP142247.1"/>
</dbReference>
<feature type="signal peptide" evidence="5">
    <location>
        <begin position="1"/>
        <end position="36"/>
    </location>
</feature>
<dbReference type="Proteomes" id="UP001306592">
    <property type="component" value="Unassembled WGS sequence"/>
</dbReference>
<feature type="domain" description="Fimbrial-type adhesion" evidence="6">
    <location>
        <begin position="51"/>
        <end position="207"/>
    </location>
</feature>
<gene>
    <name evidence="7" type="ORF">V8N49_17155</name>
</gene>
<dbReference type="PANTHER" id="PTHR33420:SF3">
    <property type="entry name" value="FIMBRIAL SUBUNIT ELFA"/>
    <property type="match status" value="1"/>
</dbReference>
<comment type="subcellular location">
    <subcellularLocation>
        <location evidence="1">Fimbrium</location>
    </subcellularLocation>
</comment>
<protein>
    <submittedName>
        <fullName evidence="7">Fimbrial protein</fullName>
    </submittedName>
</protein>
<dbReference type="Gene3D" id="2.60.40.1090">
    <property type="entry name" value="Fimbrial-type adhesion domain"/>
    <property type="match status" value="1"/>
</dbReference>
<comment type="caution">
    <text evidence="7">The sequence shown here is derived from an EMBL/GenBank/DDBJ whole genome shotgun (WGS) entry which is preliminary data.</text>
</comment>
<evidence type="ECO:0000259" key="6">
    <source>
        <dbReference type="Pfam" id="PF00419"/>
    </source>
</evidence>
<reference evidence="7 8" key="1">
    <citation type="submission" date="2024-02" db="EMBL/GenBank/DDBJ databases">
        <title>First report Erwinia aphidicola in onion in Chile.</title>
        <authorList>
            <person name="Valenzuela M."/>
            <person name="Pena M."/>
            <person name="Dutta B."/>
        </authorList>
    </citation>
    <scope>NUCLEOTIDE SEQUENCE [LARGE SCALE GENOMIC DNA]</scope>
    <source>
        <strain evidence="7 8">QCJ3A</strain>
    </source>
</reference>
<dbReference type="SUPFAM" id="SSF49401">
    <property type="entry name" value="Bacterial adhesins"/>
    <property type="match status" value="1"/>
</dbReference>
<evidence type="ECO:0000256" key="4">
    <source>
        <dbReference type="ARBA" id="ARBA00023263"/>
    </source>
</evidence>
<dbReference type="EMBL" id="JBANEI010000013">
    <property type="protein sequence ID" value="MEI2683379.1"/>
    <property type="molecule type" value="Genomic_DNA"/>
</dbReference>
<dbReference type="InterPro" id="IPR036937">
    <property type="entry name" value="Adhesion_dom_fimbrial_sf"/>
</dbReference>
<evidence type="ECO:0000256" key="3">
    <source>
        <dbReference type="ARBA" id="ARBA00022729"/>
    </source>
</evidence>
<evidence type="ECO:0000256" key="5">
    <source>
        <dbReference type="SAM" id="SignalP"/>
    </source>
</evidence>
<keyword evidence="4" id="KW-0281">Fimbrium</keyword>
<keyword evidence="8" id="KW-1185">Reference proteome</keyword>
<comment type="similarity">
    <text evidence="2">Belongs to the fimbrial protein family.</text>
</comment>
<accession>A0ABU8DLI3</accession>
<organism evidence="7 8">
    <name type="scientific">Erwinia aphidicola</name>
    <dbReference type="NCBI Taxonomy" id="68334"/>
    <lineage>
        <taxon>Bacteria</taxon>
        <taxon>Pseudomonadati</taxon>
        <taxon>Pseudomonadota</taxon>
        <taxon>Gammaproteobacteria</taxon>
        <taxon>Enterobacterales</taxon>
        <taxon>Erwiniaceae</taxon>
        <taxon>Erwinia</taxon>
    </lineage>
</organism>
<dbReference type="InterPro" id="IPR008966">
    <property type="entry name" value="Adhesion_dom_sf"/>
</dbReference>
<dbReference type="InterPro" id="IPR050263">
    <property type="entry name" value="Bact_Fimbrial_Adh_Pro"/>
</dbReference>
<sequence>MRQKKTGDKRVTPVKKNRFFALPICAFGLYAAAALAGEHRSVTFGEGSLTLSGSLTESACRLEMTSLHQVVWLGNTDTASLRRPGDRAAPVSFQLKLEDCGRGPTSLRDSKSGNVSWSTMQPAVSVWFYGTSDGDMPDYLKINGTSGLALALADSEGEPLPLNQRAAPLYLLPGQNTLTYTVTPVRTPAPLRAGAWNASLNFRMIYD</sequence>
<evidence type="ECO:0000313" key="7">
    <source>
        <dbReference type="EMBL" id="MEI2683379.1"/>
    </source>
</evidence>